<evidence type="ECO:0000313" key="2">
    <source>
        <dbReference type="Proteomes" id="UP000199533"/>
    </source>
</evidence>
<reference evidence="2" key="1">
    <citation type="submission" date="2016-10" db="EMBL/GenBank/DDBJ databases">
        <authorList>
            <person name="Varghese N."/>
            <person name="Submissions S."/>
        </authorList>
    </citation>
    <scope>NUCLEOTIDE SEQUENCE [LARGE SCALE GENOMIC DNA]</scope>
    <source>
        <strain evidence="2">Nm69</strain>
    </source>
</reference>
<dbReference type="STRING" id="52441.SAMN05216302_102233"/>
<protein>
    <submittedName>
        <fullName evidence="1">PEP-CTERM protein-sorting domain-containing protein</fullName>
    </submittedName>
</protein>
<name>A0A1I4DTH8_9PROT</name>
<dbReference type="EMBL" id="FOSP01000022">
    <property type="protein sequence ID" value="SFK95231.1"/>
    <property type="molecule type" value="Genomic_DNA"/>
</dbReference>
<dbReference type="OrthoDB" id="9824167at2"/>
<keyword evidence="2" id="KW-1185">Reference proteome</keyword>
<dbReference type="RefSeq" id="WP_090700952.1">
    <property type="nucleotide sequence ID" value="NZ_FOSP01000022.1"/>
</dbReference>
<gene>
    <name evidence="1" type="ORF">SAMN05216302_102233</name>
</gene>
<accession>A0A1I4DTH8</accession>
<sequence>MRNINVHYDHLKWLVQTKSPLWVILLVMAWLCTFGSNQVNAAPLPANLIISTNPSTVSGVSNGLSFDETASVSTTGNGTHTGTITQTIGGTSSMTTIGGANGITITAGTNPLTGSLIDIGDGWEIHSDITGNSSGATSPDYFYDLFFSLQNQSATDNIQVTLSLNFDNHVDSSATDAFAASEIILFDGSNTELFFSDIESDTVSGNRFNSAARTGDFGGALDDNGTFQKNIVLNPGDLLNFHIFHKIRGGAFTSNANYAASLDALVSFDARNLTTPPPPVPITEPDILALLSTGLLAVLFRRKIRF</sequence>
<proteinExistence type="predicted"/>
<dbReference type="AlphaFoldDB" id="A0A1I4DTH8"/>
<evidence type="ECO:0000313" key="1">
    <source>
        <dbReference type="EMBL" id="SFK95231.1"/>
    </source>
</evidence>
<dbReference type="Proteomes" id="UP000199533">
    <property type="component" value="Unassembled WGS sequence"/>
</dbReference>
<organism evidence="1 2">
    <name type="scientific">Nitrosomonas aestuarii</name>
    <dbReference type="NCBI Taxonomy" id="52441"/>
    <lineage>
        <taxon>Bacteria</taxon>
        <taxon>Pseudomonadati</taxon>
        <taxon>Pseudomonadota</taxon>
        <taxon>Betaproteobacteria</taxon>
        <taxon>Nitrosomonadales</taxon>
        <taxon>Nitrosomonadaceae</taxon>
        <taxon>Nitrosomonas</taxon>
    </lineage>
</organism>